<dbReference type="GO" id="GO:0005319">
    <property type="term" value="F:lipid transporter activity"/>
    <property type="evidence" value="ECO:0007669"/>
    <property type="project" value="InterPro"/>
</dbReference>
<feature type="region of interest" description="Disordered" evidence="4">
    <location>
        <begin position="687"/>
        <end position="729"/>
    </location>
</feature>
<dbReference type="Gene3D" id="2.30.230.10">
    <property type="entry name" value="Lipovitellin, beta-sheet shell regions, chain A"/>
    <property type="match status" value="1"/>
</dbReference>
<dbReference type="Pfam" id="PF01347">
    <property type="entry name" value="Vitellogenin_N"/>
    <property type="match status" value="1"/>
</dbReference>
<reference evidence="8" key="1">
    <citation type="submission" date="2025-08" db="UniProtKB">
        <authorList>
            <consortium name="Ensembl"/>
        </authorList>
    </citation>
    <scope>IDENTIFICATION</scope>
</reference>
<dbReference type="Ensembl" id="ENSDLAT00005076205.1">
    <property type="protein sequence ID" value="ENSDLAP00005071080.1"/>
    <property type="gene ID" value="ENSDLAG00005026586.1"/>
</dbReference>
<feature type="disulfide bond" evidence="3">
    <location>
        <begin position="440"/>
        <end position="445"/>
    </location>
</feature>
<dbReference type="Gene3D" id="1.25.10.20">
    <property type="entry name" value="Vitellinogen, superhelical"/>
    <property type="match status" value="1"/>
</dbReference>
<dbReference type="SMART" id="SM01169">
    <property type="entry name" value="DUF1943"/>
    <property type="match status" value="1"/>
</dbReference>
<dbReference type="InterPro" id="IPR001747">
    <property type="entry name" value="Vitellogenin_N"/>
</dbReference>
<reference evidence="8" key="2">
    <citation type="submission" date="2025-09" db="UniProtKB">
        <authorList>
            <consortium name="Ensembl"/>
        </authorList>
    </citation>
    <scope>IDENTIFICATION</scope>
</reference>
<dbReference type="InterPro" id="IPR001846">
    <property type="entry name" value="VWF_type-D"/>
</dbReference>
<dbReference type="Gene3D" id="2.20.50.20">
    <property type="entry name" value="Lipovitellin. Chain A, domain 3"/>
    <property type="match status" value="1"/>
</dbReference>
<dbReference type="PANTHER" id="PTHR37860">
    <property type="entry name" value="AGAP008810-PA"/>
    <property type="match status" value="1"/>
</dbReference>
<evidence type="ECO:0000259" key="6">
    <source>
        <dbReference type="PROSITE" id="PS51211"/>
    </source>
</evidence>
<feature type="domain" description="Vitellogenin" evidence="6">
    <location>
        <begin position="47"/>
        <end position="650"/>
    </location>
</feature>
<dbReference type="PANTHER" id="PTHR37860:SF2">
    <property type="entry name" value="VITELLOGENIN DOMAIN-CONTAINING PROTEIN"/>
    <property type="match status" value="1"/>
</dbReference>
<dbReference type="OMA" id="WHNSEAL"/>
<gene>
    <name evidence="8" type="primary">LOC127375918</name>
</gene>
<comment type="caution">
    <text evidence="3">Lacks conserved residue(s) required for the propagation of feature annotation.</text>
</comment>
<feature type="signal peptide" evidence="5">
    <location>
        <begin position="1"/>
        <end position="25"/>
    </location>
</feature>
<dbReference type="InterPro" id="IPR015817">
    <property type="entry name" value="Vitellinogen_open_b-sht_sub1"/>
</dbReference>
<feature type="compositionally biased region" description="Basic and acidic residues" evidence="4">
    <location>
        <begin position="703"/>
        <end position="725"/>
    </location>
</feature>
<evidence type="ECO:0000256" key="1">
    <source>
        <dbReference type="ARBA" id="ARBA00022729"/>
    </source>
</evidence>
<dbReference type="PROSITE" id="PS51211">
    <property type="entry name" value="VITELLOGENIN"/>
    <property type="match status" value="1"/>
</dbReference>
<organism evidence="8 9">
    <name type="scientific">Dicentrarchus labrax</name>
    <name type="common">European seabass</name>
    <name type="synonym">Morone labrax</name>
    <dbReference type="NCBI Taxonomy" id="13489"/>
    <lineage>
        <taxon>Eukaryota</taxon>
        <taxon>Metazoa</taxon>
        <taxon>Chordata</taxon>
        <taxon>Craniata</taxon>
        <taxon>Vertebrata</taxon>
        <taxon>Euteleostomi</taxon>
        <taxon>Actinopterygii</taxon>
        <taxon>Neopterygii</taxon>
        <taxon>Teleostei</taxon>
        <taxon>Neoteleostei</taxon>
        <taxon>Acanthomorphata</taxon>
        <taxon>Eupercaria</taxon>
        <taxon>Moronidae</taxon>
        <taxon>Dicentrarchus</taxon>
    </lineage>
</organism>
<keyword evidence="1 5" id="KW-0732">Signal</keyword>
<dbReference type="InterPro" id="IPR015816">
    <property type="entry name" value="Vitellinogen_b-sht_N"/>
</dbReference>
<keyword evidence="2" id="KW-0325">Glycoprotein</keyword>
<dbReference type="GeneID" id="127375918"/>
<dbReference type="Pfam" id="PF09172">
    <property type="entry name" value="Vit_open_b-sht"/>
    <property type="match status" value="1"/>
</dbReference>
<dbReference type="RefSeq" id="XP_051278716.1">
    <property type="nucleotide sequence ID" value="XM_051422756.1"/>
</dbReference>
<name>A0A8P4K631_DICLA</name>
<dbReference type="InterPro" id="IPR011030">
    <property type="entry name" value="Lipovitellin_superhlx_dom"/>
</dbReference>
<feature type="domain" description="VWFD" evidence="7">
    <location>
        <begin position="3594"/>
        <end position="3759"/>
    </location>
</feature>
<evidence type="ECO:0008006" key="10">
    <source>
        <dbReference type="Google" id="ProtNLM"/>
    </source>
</evidence>
<dbReference type="SUPFAM" id="SSF48431">
    <property type="entry name" value="Lipovitellin-phosvitin complex, superhelical domain"/>
    <property type="match status" value="1"/>
</dbReference>
<evidence type="ECO:0000313" key="8">
    <source>
        <dbReference type="Ensembl" id="ENSDLAP00005071080.1"/>
    </source>
</evidence>
<evidence type="ECO:0000313" key="9">
    <source>
        <dbReference type="Proteomes" id="UP000694389"/>
    </source>
</evidence>
<proteinExistence type="predicted"/>
<dbReference type="Gene3D" id="2.20.80.10">
    <property type="entry name" value="Lipovitellin-phosvitin complex, chain A, domain 4"/>
    <property type="match status" value="1"/>
</dbReference>
<dbReference type="InterPro" id="IPR015255">
    <property type="entry name" value="Vitellinogen_open_b-sht"/>
</dbReference>
<dbReference type="Proteomes" id="UP000694389">
    <property type="component" value="Unassembled WGS sequence"/>
</dbReference>
<evidence type="ECO:0000256" key="5">
    <source>
        <dbReference type="SAM" id="SignalP"/>
    </source>
</evidence>
<evidence type="ECO:0000256" key="2">
    <source>
        <dbReference type="ARBA" id="ARBA00023180"/>
    </source>
</evidence>
<accession>A0A8P4K631</accession>
<dbReference type="InterPro" id="IPR015819">
    <property type="entry name" value="Lipid_transp_b-sht_shell"/>
</dbReference>
<evidence type="ECO:0000256" key="4">
    <source>
        <dbReference type="SAM" id="MobiDB-lite"/>
    </source>
</evidence>
<dbReference type="GeneTree" id="ENSGT00440000038757"/>
<evidence type="ECO:0000256" key="3">
    <source>
        <dbReference type="PROSITE-ProRule" id="PRU00557"/>
    </source>
</evidence>
<dbReference type="SUPFAM" id="SSF56968">
    <property type="entry name" value="Lipovitellin-phosvitin complex, beta-sheet shell regions"/>
    <property type="match status" value="2"/>
</dbReference>
<sequence>MAMSSLLLNCLHVTLIFLLIHVGDCFQTETNLCDSSCAGFSTSDLSYQRGVRYTYRYSTTVTTTLHGSNAGRNGLALDCVVDIDVVSKCHLMMQIRNPQIKRLSPQKEHSVQRLKSLRESLERTRLKFSLQGGKVTALCFQEGEQVWALNIKRALLSMLQTSRTASKQGLEKETDVYGTCTSRYERKGPVLLKSRDLKQCQQSRLANFWPHSVSLTEDTSVQSELHCVQRHGSTVMQEVNCTEAVSMATWSKTAGLVKTQTLSTLLLLRAQPGTPSGAESLGIGVLTDLQFEDDESSRPGKSRASTPQQASQTVRMLCSLTSDPQQVSQEFLQLAFQLRDLTLPQLKTLWQEASFKCRNDWQPLLDALPACGSENCIILLTDLMRTKELEKEQAHAFLTTIALIPQPSPQIINSINVLLEVPEMRSKALLAGSSLVYQLCQWSSCSELPQIQTFIQTLEETLKEGFEGEPSTEVKLLHALKSVGNTGLSAPTFVPLLNRFMLGHSTALELRVAAIQAFRRFPCSADRSVLLQLYRSSQEDPEVRIAAYQQLMRCPDPDMFEVVKKTLRNETSSQVGSYVWSHLTNVLRSEDPMKQALMESLPDDIISRDFEAEFLKYSSYSDYTVSSGMGITNVETSLVFSPKSFLPRYATANLTVYFHGRAHNLLEVDLHVENAEPLLKNIFGHQSHDSDGGSVAQSRKHVQSKEARRTRRKPDDGHRGEKEKCLSSTSSYLDQARAMLFGRRRTEDNRPKCWVGVKVFGNELSVFTCEDLYSQIDQLSLSVAGLAVKLLKGHEVELNHRAVLMTEELVLPSLSGLPVKLGINMTSLLSLRLKGNINYRDTSHFSLTGYIKPNAYVGLSARMGVDGALGQAAVDWVSELRSSSSLDGSVQLQEGRDLRVTLNTPEDVMDIISVSSRVFQLSGDHREEIKGPKSRVQKTTCTPKTWSKMVGWQLCSNASYPLPAAGISLPPPGPAHLSLRLLKLDRGLQYYLLEAAYSLLAQRDTWFPSEASIHLLLATPQSSIPRDMSLDLSFNPHRLLLRITHPLKTIHIQGQLEQERNIKSGKLELLIDGVHYYIKGLVDTQTLVSEQRMRYHLEAKMAANGHPMILSANVTRGRGGKTIFSATVKNVFRETASLSVALERRRDGSSRQYSVEAELLFPGVVGTRMLGLLEQKGSLWSSALRLKYGLGGDARHLRQECYTSQRLRSETDSNLTYIMRADHEFYCSNTTPINHKIHLRHEESPRHIKSALDMSYGKHWDEINNKRTLLLSQSFKNQSTQNHTSYTLEFSLQVPEKNLNYRTQLLHSHMRQLGSESSTHLKIHYNNLMPLMAGLHWKSPPKDALQKKWEGTFNMDTPWLYIYTAHKLNQHQRHTLQLNSELTASKWLTIHNLLLEGFYRDRGREKEARLELYTPAGTYIQAGGWSVVGKRNVKASASLSSLWTPPFRGDVSLEASKLRHTLQMASTYGKHNVSLAAVLNIVDKNLKKREVILKMTFAKPKSPSTELEFEGVVEELRRDKKMYQKTAMLQLRQPFQTFPQSLLLRETFTVDLLKGLYILESKAGFHSNREVIHTLTLGYQPPSPFVCSALIHPFSSDTVPSDSEICVTITSNQTQKDIQGKLRVSSKERLTFFGQVQLNPLQSSHQAIKVRANFTHQLELQLPSSAIVEGNVYWNPKNNTDFDYQARGKLRVERQECQLSVQLNGTSGRVNLYSSLSHPFKSKIPKTLEVKATADISTVAGRRSSSVHVRADGKDRVKVDAQMSHSLQREDRSVGLRVNISQSLLPSATELHVNMAANMSSDSVSLHGSYTQGHEALLAQVKGSLKNTRGLQLAMSGDLRHSMANLAILPPVLGLDGTLGQSDTLIEGQVRVRVMETLYSVELRHQEDPGDSSIREDEEGRMGNKFSVARDWLCVWLGKEHLCVNVSRRLGDQGTGEVYTRLSHCFHLLNATGVPVNSSAQVSWAQDGGRLSVLVDLLAGPENLKAEFNGGKTDQVIPRWEYFSRLQHQVKALLKRGLSSSIQAKAHYQLETEGLDTGLTLHMEDERMVDIVFSIGSKNSTAILAVSLWQQMKLLQGLIPTSLQMNCTGDSTADRLSAQCYGNVAGRPVESLLPSQTSANISIARSGCSTYLSTALQAEGEQKGNFSLHLTCHPHLSLKASVQHSIEAVQMLGFPTHGALILNVSTAHLPGVKAGLELGRCYFMANLGKTKASQTEGDQSLYAVNVTNYCPALQGTVLPVSLALQGRISVIPCQLTMTSSLRAENQDLSLELSQSCRPPHLSGTLTHSFLGLRSQGVPQMISVEATAPGGPEESGALFIKAGACSIRANRVIEAKGRTQWLWALVSKCPVLQAHLNGSVWQDSQGIWTALMDADLEGKRGFLRLNARAWPELSVEGELRHNLPALKHLPQHSRLRVTGRAGRQRYDTEVLIQMEECTVRASGVVMSQRGLQGSLVYHNNCTAIQEWGSPDRMQSSGLLVVSPTLAESQVSMAIDDTELQASVALRKTKDINEASLNLNHSVPLLKKLGLPANAAVTVNSGSHGNGSYYYLLHSSAGNQKLTQEMTVTRMSETVGVKSHFRHRVNYLNKLGLPANNSIQVELGSAEGKALILQSQFGGQQAGVRLKMNCLPGTKEIRGTMWHSWSWLQDRGLPLNMEGLCSMQGVFSQLQSRAEFTVDRHKLLASGLNVSVADGRLALLLSYSPPAASNRTGTRSSLHTTLTAQFKGPLRSASLDLYCHTWRVQLVGDVGGWGARGGSKEARVTLKHTLQRQTSPTLQVEAWGRLTDSQLRCSIAVNPELSSSLALIIQGHHLPHSKDLMVKVVQNIPRMLVYLPSQLNVRTQVNQSQSGVAGLVEVLSGRRRLWALGELVAIESGYRQAVELKHTYPQLKPLPRTVAVRTVYEARNWTYQIQHGAVWGNQEFSLSGLYSAPPALEMGNQTLKVHINCVPRLTSLEATLERSLKGRLDSIFLGWTRHGRLEQVRALSSWSRSEEMNETKLELKQPFSSTLSQMSLQMLSHSSQRERRSSHQTHLSWDSSVPVNISLNLNKQWQNNSSRGQACALFSTQQMVVSSVKGCVSVGQEGNSYSQNAELRWDNKSIKQGMKYQKGPRGMHSLQVNVGLDKVSPAPCPSHTILTKIQTNLRDRLEHTVLLGLCPPQPTLSWSGSHRVNSGEELFYTQSRLSVTGRPHQCSLTFALTNSSTAQGSNMSLYSESRMGNWSVEVAGSALSWPRGSGLQVQARLDRRERVWLNGTAKGQCLQTTAGYMNVSSCAGTGLKEDITVVACVGTNRSLVLDVQKRDGSSEHETLGSVSVGSTNQRLMLRARGCLEGLTAVEARIRYLSSQIHNKLLERIKTLQHLLVEFRRQSRDSELLQELSVLPLLVSQRAEALLLGHRDNSLTSVWQNSPLCRIVTDSLPRFLGLLQHASLLGQQELRRPLATLAGVYQDVKGQRPEALWREAVSFWTDGPVEVLPALLGNPQLRPLAQASVAVLSIALDVAGQHTYHWLETRLAMALSGVRKRLASVYKFFPSECLVTVSVPLPSLPWSRVAEAGLVEILLEEWLLRPLQTLASVRPIAELYRLKRKIMDSPFRHQALLVADQFVVTFDGHLYELPGSCPLLLAQDVSADPSFMLLLSSDSHNFLLIEMNNSTVNIQHNGQVKANCHNAAMHTFHGDNGVAVQSGPNSVQVSNQNGASVSCDLSLEVCSFTLDGWLHGASTGLLGTNDNEAGNDAPLADGSQAENLNSLFYSWQMKPECIKPPGVTENFPVDTSPVSCHFLFSSLDSPLSSCFRVVDPGQFLSVCELSSSRAPCRLASAFVHLCQQNYIPLEVPVQCLKA</sequence>
<dbReference type="OrthoDB" id="6484170at2759"/>
<dbReference type="SMART" id="SM00638">
    <property type="entry name" value="LPD_N"/>
    <property type="match status" value="1"/>
</dbReference>
<feature type="chain" id="PRO_5035921306" description="Vitellogenin domain-containing protein" evidence="5">
    <location>
        <begin position="26"/>
        <end position="3839"/>
    </location>
</feature>
<dbReference type="InterPro" id="IPR048484">
    <property type="entry name" value="LOC400499-like"/>
</dbReference>
<dbReference type="Pfam" id="PF21013">
    <property type="entry name" value="LOC400499"/>
    <property type="match status" value="1"/>
</dbReference>
<dbReference type="SMART" id="SM00216">
    <property type="entry name" value="VWD"/>
    <property type="match status" value="1"/>
</dbReference>
<dbReference type="Pfam" id="PF00094">
    <property type="entry name" value="VWD"/>
    <property type="match status" value="1"/>
</dbReference>
<dbReference type="PROSITE" id="PS51233">
    <property type="entry name" value="VWFD"/>
    <property type="match status" value="1"/>
</dbReference>
<protein>
    <recommendedName>
        <fullName evidence="10">Vitellogenin domain-containing protein</fullName>
    </recommendedName>
</protein>
<evidence type="ECO:0000259" key="7">
    <source>
        <dbReference type="PROSITE" id="PS51233"/>
    </source>
</evidence>
<keyword evidence="9" id="KW-1185">Reference proteome</keyword>
<keyword evidence="3" id="KW-1015">Disulfide bond</keyword>